<organism evidence="2 3">
    <name type="scientific">Solanum verrucosum</name>
    <dbReference type="NCBI Taxonomy" id="315347"/>
    <lineage>
        <taxon>Eukaryota</taxon>
        <taxon>Viridiplantae</taxon>
        <taxon>Streptophyta</taxon>
        <taxon>Embryophyta</taxon>
        <taxon>Tracheophyta</taxon>
        <taxon>Spermatophyta</taxon>
        <taxon>Magnoliopsida</taxon>
        <taxon>eudicotyledons</taxon>
        <taxon>Gunneridae</taxon>
        <taxon>Pentapetalae</taxon>
        <taxon>asterids</taxon>
        <taxon>lamiids</taxon>
        <taxon>Solanales</taxon>
        <taxon>Solanaceae</taxon>
        <taxon>Solanoideae</taxon>
        <taxon>Solaneae</taxon>
        <taxon>Solanum</taxon>
    </lineage>
</organism>
<accession>A0AAF0QRJ8</accession>
<evidence type="ECO:0000313" key="3">
    <source>
        <dbReference type="Proteomes" id="UP001234989"/>
    </source>
</evidence>
<keyword evidence="1" id="KW-0472">Membrane</keyword>
<proteinExistence type="predicted"/>
<gene>
    <name evidence="2" type="ORF">MTR67_018109</name>
</gene>
<keyword evidence="1" id="KW-0812">Transmembrane</keyword>
<feature type="non-terminal residue" evidence="2">
    <location>
        <position position="1"/>
    </location>
</feature>
<dbReference type="Proteomes" id="UP001234989">
    <property type="component" value="Chromosome 4"/>
</dbReference>
<keyword evidence="1" id="KW-1133">Transmembrane helix</keyword>
<sequence>FKSSKPSQTQNKYTNNADHSASLVRIADQLGDYPFGVVHRRLAPTFSIIVLWVIVRPGTASRNFLAMHRLLHFSTDLILSFRAQHTRTKGKVRPFGNLPSGLGDPHVFISSFFSAFSFLFVSSVYAFLQTSNT</sequence>
<dbReference type="AlphaFoldDB" id="A0AAF0QRJ8"/>
<name>A0AAF0QRJ8_SOLVR</name>
<keyword evidence="3" id="KW-1185">Reference proteome</keyword>
<dbReference type="EMBL" id="CP133615">
    <property type="protein sequence ID" value="WMV24724.1"/>
    <property type="molecule type" value="Genomic_DNA"/>
</dbReference>
<evidence type="ECO:0000313" key="2">
    <source>
        <dbReference type="EMBL" id="WMV24724.1"/>
    </source>
</evidence>
<protein>
    <submittedName>
        <fullName evidence="2">Uncharacterized protein</fullName>
    </submittedName>
</protein>
<evidence type="ECO:0000256" key="1">
    <source>
        <dbReference type="SAM" id="Phobius"/>
    </source>
</evidence>
<reference evidence="2" key="1">
    <citation type="submission" date="2023-08" db="EMBL/GenBank/DDBJ databases">
        <title>A de novo genome assembly of Solanum verrucosum Schlechtendal, a Mexican diploid species geographically isolated from the other diploid A-genome species in potato relatives.</title>
        <authorList>
            <person name="Hosaka K."/>
        </authorList>
    </citation>
    <scope>NUCLEOTIDE SEQUENCE</scope>
    <source>
        <tissue evidence="2">Young leaves</tissue>
    </source>
</reference>
<feature type="transmembrane region" description="Helical" evidence="1">
    <location>
        <begin position="107"/>
        <end position="128"/>
    </location>
</feature>